<gene>
    <name evidence="5" type="ORF">CYMTET_20202</name>
</gene>
<name>A0AAE0G4I6_9CHLO</name>
<dbReference type="GO" id="GO:0019888">
    <property type="term" value="F:protein phosphatase regulator activity"/>
    <property type="evidence" value="ECO:0007669"/>
    <property type="project" value="InterPro"/>
</dbReference>
<dbReference type="InterPro" id="IPR000009">
    <property type="entry name" value="PP2A_PR55"/>
</dbReference>
<keyword evidence="3" id="KW-0677">Repeat</keyword>
<dbReference type="AlphaFoldDB" id="A0AAE0G4I6"/>
<dbReference type="EMBL" id="LGRX02009738">
    <property type="protein sequence ID" value="KAK3271447.1"/>
    <property type="molecule type" value="Genomic_DNA"/>
</dbReference>
<keyword evidence="6" id="KW-1185">Reference proteome</keyword>
<protein>
    <submittedName>
        <fullName evidence="5">Serine/threonine protein phosphatase 2A 55 kDa regulatory subunit B beta isoform</fullName>
    </submittedName>
</protein>
<evidence type="ECO:0000256" key="4">
    <source>
        <dbReference type="SAM" id="MobiDB-lite"/>
    </source>
</evidence>
<dbReference type="GO" id="GO:0000159">
    <property type="term" value="C:protein phosphatase type 2A complex"/>
    <property type="evidence" value="ECO:0007669"/>
    <property type="project" value="InterPro"/>
</dbReference>
<reference evidence="5 6" key="1">
    <citation type="journal article" date="2015" name="Genome Biol. Evol.">
        <title>Comparative Genomics of a Bacterivorous Green Alga Reveals Evolutionary Causalities and Consequences of Phago-Mixotrophic Mode of Nutrition.</title>
        <authorList>
            <person name="Burns J.A."/>
            <person name="Paasch A."/>
            <person name="Narechania A."/>
            <person name="Kim E."/>
        </authorList>
    </citation>
    <scope>NUCLEOTIDE SEQUENCE [LARGE SCALE GENOMIC DNA]</scope>
    <source>
        <strain evidence="5 6">PLY_AMNH</strain>
    </source>
</reference>
<dbReference type="InterPro" id="IPR018067">
    <property type="entry name" value="PP2A_PR55_CS"/>
</dbReference>
<dbReference type="PANTHER" id="PTHR11871">
    <property type="entry name" value="PROTEIN PHOSPHATASE PP2A REGULATORY SUBUNIT B"/>
    <property type="match status" value="1"/>
</dbReference>
<proteinExistence type="inferred from homology"/>
<evidence type="ECO:0000256" key="2">
    <source>
        <dbReference type="ARBA" id="ARBA00022574"/>
    </source>
</evidence>
<sequence>MLNGGSSGRPGSPPGSPGNGLDWNFSQVFGERAPGEEVQEADIISAVEFDRTGQHLATGDRGGRVVLFEMVSGSNTDPDRKDSSTRRGVEYRYLTEFQSHEPEFDYLKSLEIEEKINKIRWCQGSNGAHMLLSTNDKTIKLWKVHEKKVKCVSSYNIDPQPGYAPFREDLSVNLFCFP</sequence>
<comment type="similarity">
    <text evidence="1">Belongs to the phosphatase 2A regulatory subunit B family.</text>
</comment>
<dbReference type="Proteomes" id="UP001190700">
    <property type="component" value="Unassembled WGS sequence"/>
</dbReference>
<dbReference type="PRINTS" id="PR00600">
    <property type="entry name" value="PP2APR55"/>
</dbReference>
<accession>A0AAE0G4I6</accession>
<dbReference type="InterPro" id="IPR036322">
    <property type="entry name" value="WD40_repeat_dom_sf"/>
</dbReference>
<dbReference type="InterPro" id="IPR015943">
    <property type="entry name" value="WD40/YVTN_repeat-like_dom_sf"/>
</dbReference>
<evidence type="ECO:0000313" key="6">
    <source>
        <dbReference type="Proteomes" id="UP001190700"/>
    </source>
</evidence>
<dbReference type="SUPFAM" id="SSF50978">
    <property type="entry name" value="WD40 repeat-like"/>
    <property type="match status" value="1"/>
</dbReference>
<dbReference type="Gene3D" id="2.130.10.10">
    <property type="entry name" value="YVTN repeat-like/Quinoprotein amine dehydrogenase"/>
    <property type="match status" value="1"/>
</dbReference>
<organism evidence="5 6">
    <name type="scientific">Cymbomonas tetramitiformis</name>
    <dbReference type="NCBI Taxonomy" id="36881"/>
    <lineage>
        <taxon>Eukaryota</taxon>
        <taxon>Viridiplantae</taxon>
        <taxon>Chlorophyta</taxon>
        <taxon>Pyramimonadophyceae</taxon>
        <taxon>Pyramimonadales</taxon>
        <taxon>Pyramimonadaceae</taxon>
        <taxon>Cymbomonas</taxon>
    </lineage>
</organism>
<comment type="caution">
    <text evidence="5">The sequence shown here is derived from an EMBL/GenBank/DDBJ whole genome shotgun (WGS) entry which is preliminary data.</text>
</comment>
<evidence type="ECO:0000313" key="5">
    <source>
        <dbReference type="EMBL" id="KAK3271447.1"/>
    </source>
</evidence>
<dbReference type="PROSITE" id="PS01024">
    <property type="entry name" value="PR55_1"/>
    <property type="match status" value="1"/>
</dbReference>
<feature type="region of interest" description="Disordered" evidence="4">
    <location>
        <begin position="1"/>
        <end position="23"/>
    </location>
</feature>
<dbReference type="FunFam" id="2.130.10.10:FF:000609">
    <property type="entry name" value="Serine/threonine-protein phosphatase 2A 55 kDa regulatory subunit B"/>
    <property type="match status" value="1"/>
</dbReference>
<evidence type="ECO:0000256" key="1">
    <source>
        <dbReference type="ARBA" id="ARBA00008259"/>
    </source>
</evidence>
<keyword evidence="2" id="KW-0853">WD repeat</keyword>
<evidence type="ECO:0000256" key="3">
    <source>
        <dbReference type="ARBA" id="ARBA00022737"/>
    </source>
</evidence>